<dbReference type="Pfam" id="PF02601">
    <property type="entry name" value="Exonuc_VII_L"/>
    <property type="match status" value="1"/>
</dbReference>
<keyword evidence="3 5" id="KW-0378">Hydrolase</keyword>
<dbReference type="CDD" id="cd04489">
    <property type="entry name" value="ExoVII_LU_OBF"/>
    <property type="match status" value="1"/>
</dbReference>
<organism evidence="9 10">
    <name type="scientific">Saccharophagus degradans</name>
    <dbReference type="NCBI Taxonomy" id="86304"/>
    <lineage>
        <taxon>Bacteria</taxon>
        <taxon>Pseudomonadati</taxon>
        <taxon>Pseudomonadota</taxon>
        <taxon>Gammaproteobacteria</taxon>
        <taxon>Cellvibrionales</taxon>
        <taxon>Cellvibrionaceae</taxon>
        <taxon>Saccharophagus</taxon>
    </lineage>
</organism>
<evidence type="ECO:0000256" key="1">
    <source>
        <dbReference type="ARBA" id="ARBA00022490"/>
    </source>
</evidence>
<evidence type="ECO:0000256" key="2">
    <source>
        <dbReference type="ARBA" id="ARBA00022722"/>
    </source>
</evidence>
<comment type="catalytic activity">
    <reaction evidence="5 6">
        <text>Exonucleolytic cleavage in either 5'- to 3'- or 3'- to 5'-direction to yield nucleoside 5'-phosphates.</text>
        <dbReference type="EC" id="3.1.11.6"/>
    </reaction>
</comment>
<evidence type="ECO:0000259" key="7">
    <source>
        <dbReference type="Pfam" id="PF02601"/>
    </source>
</evidence>
<dbReference type="EMBL" id="JAUOPB010000003">
    <property type="protein sequence ID" value="MDO6421875.1"/>
    <property type="molecule type" value="Genomic_DNA"/>
</dbReference>
<dbReference type="InterPro" id="IPR020579">
    <property type="entry name" value="Exonuc_VII_lsu_C"/>
</dbReference>
<accession>A0AAW7X294</accession>
<evidence type="ECO:0000256" key="3">
    <source>
        <dbReference type="ARBA" id="ARBA00022801"/>
    </source>
</evidence>
<dbReference type="RefSeq" id="WP_303491572.1">
    <property type="nucleotide sequence ID" value="NZ_JAUOPB010000003.1"/>
</dbReference>
<dbReference type="Pfam" id="PF13742">
    <property type="entry name" value="tRNA_anti_2"/>
    <property type="match status" value="1"/>
</dbReference>
<dbReference type="InterPro" id="IPR003753">
    <property type="entry name" value="Exonuc_VII_L"/>
</dbReference>
<feature type="domain" description="Exonuclease VII large subunit C-terminal" evidence="7">
    <location>
        <begin position="139"/>
        <end position="451"/>
    </location>
</feature>
<comment type="function">
    <text evidence="5">Bidirectionally degrades single-stranded DNA into large acid-insoluble oligonucleotides, which are then degraded further into small acid-soluble oligonucleotides.</text>
</comment>
<evidence type="ECO:0000259" key="8">
    <source>
        <dbReference type="Pfam" id="PF13742"/>
    </source>
</evidence>
<dbReference type="GO" id="GO:0008855">
    <property type="term" value="F:exodeoxyribonuclease VII activity"/>
    <property type="evidence" value="ECO:0007669"/>
    <property type="project" value="UniProtKB-UniRule"/>
</dbReference>
<dbReference type="HAMAP" id="MF_00378">
    <property type="entry name" value="Exonuc_7_L"/>
    <property type="match status" value="1"/>
</dbReference>
<keyword evidence="2 5" id="KW-0540">Nuclease</keyword>
<evidence type="ECO:0000256" key="4">
    <source>
        <dbReference type="ARBA" id="ARBA00022839"/>
    </source>
</evidence>
<dbReference type="NCBIfam" id="TIGR00237">
    <property type="entry name" value="xseA"/>
    <property type="match status" value="1"/>
</dbReference>
<evidence type="ECO:0000313" key="9">
    <source>
        <dbReference type="EMBL" id="MDO6421875.1"/>
    </source>
</evidence>
<sequence length="454" mass="50958">MKNDIFSQTNQITAKRGGERKTFSVEELNRRVKDLLEVHLPLIWVEGEISNFSAPASGHWYFTLKDERAQVRCAMFKGRNQQVKFRPKAGDKVLLRARVSLYEGRGDFQLIAEHMEESGFGLLQQRYEALKAQLLNEGLFNEADKQPIPTLPNHIGIITSPTGAAVRDVLSVLQRRFPSIPVTVIPAPVQGDEAPAKLIQAIDIAENSGLFDVLLLCRGGGSIEDLWAFNNEALARRIYECDIPIVSAVGHEVDFTIADFVADLRAPTPSAAAELLCPNKTDIDQLLQHFAKQLKQRLHQRLSQYAQAVNHLRARLKHPGERLNARAQQLDQLEIRLTRAIQLRLQKDGTTLKNREQRLTQQHPQKLLAQHQKELAKLRLQLNQAISRLLDKKTDRLQRAVALLDIASPLATLKRGYSITTKADGTVVRTPADTQKGETIHIKLAEGELSAKVN</sequence>
<feature type="domain" description="OB-fold nucleic acid binding" evidence="8">
    <location>
        <begin position="23"/>
        <end position="116"/>
    </location>
</feature>
<dbReference type="Proteomes" id="UP001169760">
    <property type="component" value="Unassembled WGS sequence"/>
</dbReference>
<comment type="similarity">
    <text evidence="5 6">Belongs to the XseA family.</text>
</comment>
<evidence type="ECO:0000313" key="10">
    <source>
        <dbReference type="Proteomes" id="UP001169760"/>
    </source>
</evidence>
<dbReference type="InterPro" id="IPR025824">
    <property type="entry name" value="OB-fold_nuc-bd_dom"/>
</dbReference>
<dbReference type="GO" id="GO:0006308">
    <property type="term" value="P:DNA catabolic process"/>
    <property type="evidence" value="ECO:0007669"/>
    <property type="project" value="UniProtKB-UniRule"/>
</dbReference>
<dbReference type="AlphaFoldDB" id="A0AAW7X294"/>
<gene>
    <name evidence="5 9" type="primary">xseA</name>
    <name evidence="9" type="ORF">Q4521_05275</name>
</gene>
<proteinExistence type="inferred from homology"/>
<evidence type="ECO:0000256" key="6">
    <source>
        <dbReference type="RuleBase" id="RU004355"/>
    </source>
</evidence>
<dbReference type="GO" id="GO:0003676">
    <property type="term" value="F:nucleic acid binding"/>
    <property type="evidence" value="ECO:0007669"/>
    <property type="project" value="InterPro"/>
</dbReference>
<dbReference type="PANTHER" id="PTHR30008">
    <property type="entry name" value="EXODEOXYRIBONUCLEASE 7 LARGE SUBUNIT"/>
    <property type="match status" value="1"/>
</dbReference>
<comment type="caution">
    <text evidence="9">The sequence shown here is derived from an EMBL/GenBank/DDBJ whole genome shotgun (WGS) entry which is preliminary data.</text>
</comment>
<name>A0AAW7X294_9GAMM</name>
<dbReference type="EC" id="3.1.11.6" evidence="5"/>
<comment type="subunit">
    <text evidence="5">Heterooligomer composed of large and small subunits.</text>
</comment>
<dbReference type="PANTHER" id="PTHR30008:SF0">
    <property type="entry name" value="EXODEOXYRIBONUCLEASE 7 LARGE SUBUNIT"/>
    <property type="match status" value="1"/>
</dbReference>
<dbReference type="GO" id="GO:0005737">
    <property type="term" value="C:cytoplasm"/>
    <property type="evidence" value="ECO:0007669"/>
    <property type="project" value="UniProtKB-SubCell"/>
</dbReference>
<dbReference type="GO" id="GO:0009318">
    <property type="term" value="C:exodeoxyribonuclease VII complex"/>
    <property type="evidence" value="ECO:0007669"/>
    <property type="project" value="UniProtKB-UniRule"/>
</dbReference>
<keyword evidence="1 5" id="KW-0963">Cytoplasm</keyword>
<reference evidence="9" key="1">
    <citation type="submission" date="2023-07" db="EMBL/GenBank/DDBJ databases">
        <title>Genome content predicts the carbon catabolic preferences of heterotrophic bacteria.</title>
        <authorList>
            <person name="Gralka M."/>
        </authorList>
    </citation>
    <scope>NUCLEOTIDE SEQUENCE</scope>
    <source>
        <strain evidence="9">I3M17_2</strain>
    </source>
</reference>
<protein>
    <recommendedName>
        <fullName evidence="5">Exodeoxyribonuclease 7 large subunit</fullName>
        <ecNumber evidence="5">3.1.11.6</ecNumber>
    </recommendedName>
    <alternativeName>
        <fullName evidence="5">Exodeoxyribonuclease VII large subunit</fullName>
        <shortName evidence="5">Exonuclease VII large subunit</shortName>
    </alternativeName>
</protein>
<evidence type="ECO:0000256" key="5">
    <source>
        <dbReference type="HAMAP-Rule" id="MF_00378"/>
    </source>
</evidence>
<keyword evidence="4 5" id="KW-0269">Exonuclease</keyword>
<comment type="subcellular location">
    <subcellularLocation>
        <location evidence="5 6">Cytoplasm</location>
    </subcellularLocation>
</comment>